<dbReference type="EMBL" id="CP019791">
    <property type="protein sequence ID" value="AQT68250.1"/>
    <property type="molecule type" value="Genomic_DNA"/>
</dbReference>
<sequence>MAKHKTSKLKPIVSVKQMAEMLNLSRARFYQLLDEGIFPQPIYDLRTRRPLYDARLQKRCLEVRDTGIGDNGRYILFYSPREKSESQPRKQNKGKTTANLKYQELTETLNSMGLDCSAKEAGSAIEEIYPEGIEHEDEGVVIREIFRYLRQKGV</sequence>
<dbReference type="OrthoDB" id="267939at2"/>
<organism evidence="1 2">
    <name type="scientific">Anaerohalosphaera lusitana</name>
    <dbReference type="NCBI Taxonomy" id="1936003"/>
    <lineage>
        <taxon>Bacteria</taxon>
        <taxon>Pseudomonadati</taxon>
        <taxon>Planctomycetota</taxon>
        <taxon>Phycisphaerae</taxon>
        <taxon>Sedimentisphaerales</taxon>
        <taxon>Anaerohalosphaeraceae</taxon>
        <taxon>Anaerohalosphaera</taxon>
    </lineage>
</organism>
<proteinExistence type="predicted"/>
<gene>
    <name evidence="1" type="ORF">STSP2_01406</name>
</gene>
<evidence type="ECO:0000313" key="2">
    <source>
        <dbReference type="Proteomes" id="UP000189674"/>
    </source>
</evidence>
<name>A0A1U9NKY6_9BACT</name>
<dbReference type="AlphaFoldDB" id="A0A1U9NKY6"/>
<protein>
    <submittedName>
        <fullName evidence="1">Uncharacterized protein</fullName>
    </submittedName>
</protein>
<dbReference type="KEGG" id="alus:STSP2_01406"/>
<dbReference type="STRING" id="1936003.STSP2_01406"/>
<reference evidence="2" key="1">
    <citation type="submission" date="2017-02" db="EMBL/GenBank/DDBJ databases">
        <title>Comparative genomics and description of representatives of a novel lineage of planctomycetes thriving in anoxic sediments.</title>
        <authorList>
            <person name="Spring S."/>
            <person name="Bunk B."/>
            <person name="Sproer C."/>
        </authorList>
    </citation>
    <scope>NUCLEOTIDE SEQUENCE [LARGE SCALE GENOMIC DNA]</scope>
    <source>
        <strain evidence="2">ST-NAGAB-D1</strain>
    </source>
</reference>
<accession>A0A1U9NKY6</accession>
<evidence type="ECO:0000313" key="1">
    <source>
        <dbReference type="EMBL" id="AQT68250.1"/>
    </source>
</evidence>
<dbReference type="Proteomes" id="UP000189674">
    <property type="component" value="Chromosome"/>
</dbReference>
<keyword evidence="2" id="KW-1185">Reference proteome</keyword>
<dbReference type="RefSeq" id="WP_146661080.1">
    <property type="nucleotide sequence ID" value="NZ_CP019791.1"/>
</dbReference>